<sequence length="275" mass="29844">MGNLLLHLFLIVVLLQRSLAQAQHKSSGPEVTLTSGTVRGHYTAVKGVEQQVEEYLGIPFAHPPTYWDCLRRQTACDGVDPWGRPGCRVVVVIQYHLSILGFLSTGDQHAPGNCRGFLDQIDGLQWVRGNITAFNGDPNSVTIFGQSAGGISVSMLVLSPLAEDLFHKAIAMSGVAPLEAHYASNPLAIAQMIANLSDCESSNSKKLVECIKGRSEEEILSAMKKASDAGVPVYVYAFQYSPLMHGRTRPVKADHYDDAWLFLGACFCTGHTVVT</sequence>
<keyword evidence="2" id="KW-1185">Reference proteome</keyword>
<gene>
    <name evidence="1" type="ORF">KUCAC02_017248</name>
</gene>
<comment type="caution">
    <text evidence="1">The sequence shown here is derived from an EMBL/GenBank/DDBJ whole genome shotgun (WGS) entry which is preliminary data.</text>
</comment>
<reference evidence="1" key="1">
    <citation type="submission" date="2022-05" db="EMBL/GenBank/DDBJ databases">
        <title>Chromosome-level genome of Chaenocephalus aceratus.</title>
        <authorList>
            <person name="Park H."/>
        </authorList>
    </citation>
    <scope>NUCLEOTIDE SEQUENCE</scope>
    <source>
        <strain evidence="1">KU_202001</strain>
    </source>
</reference>
<dbReference type="EMBL" id="CM043804">
    <property type="protein sequence ID" value="KAI4806422.1"/>
    <property type="molecule type" value="Genomic_DNA"/>
</dbReference>
<protein>
    <submittedName>
        <fullName evidence="1">Uncharacterized protein</fullName>
    </submittedName>
</protein>
<feature type="non-terminal residue" evidence="1">
    <location>
        <position position="275"/>
    </location>
</feature>
<accession>A0ACB9W0D8</accession>
<proteinExistence type="predicted"/>
<evidence type="ECO:0000313" key="1">
    <source>
        <dbReference type="EMBL" id="KAI4806422.1"/>
    </source>
</evidence>
<dbReference type="Proteomes" id="UP001057452">
    <property type="component" value="Chromosome 20"/>
</dbReference>
<evidence type="ECO:0000313" key="2">
    <source>
        <dbReference type="Proteomes" id="UP001057452"/>
    </source>
</evidence>
<organism evidence="1 2">
    <name type="scientific">Chaenocephalus aceratus</name>
    <name type="common">Blackfin icefish</name>
    <name type="synonym">Chaenichthys aceratus</name>
    <dbReference type="NCBI Taxonomy" id="36190"/>
    <lineage>
        <taxon>Eukaryota</taxon>
        <taxon>Metazoa</taxon>
        <taxon>Chordata</taxon>
        <taxon>Craniata</taxon>
        <taxon>Vertebrata</taxon>
        <taxon>Euteleostomi</taxon>
        <taxon>Actinopterygii</taxon>
        <taxon>Neopterygii</taxon>
        <taxon>Teleostei</taxon>
        <taxon>Neoteleostei</taxon>
        <taxon>Acanthomorphata</taxon>
        <taxon>Eupercaria</taxon>
        <taxon>Perciformes</taxon>
        <taxon>Notothenioidei</taxon>
        <taxon>Channichthyidae</taxon>
        <taxon>Chaenocephalus</taxon>
    </lineage>
</organism>
<name>A0ACB9W0D8_CHAAC</name>